<sequence>MAGVMPNILLVVENAHGINIFGLFDFITGFWQFPLAELCQEWFSYMTDEKLFTRDEFRMDVAMPQPTSRKPWKNASPICFISIYIFGSMVCSYIDPYLERQAEIFSLLHQFGLNLSVQKLSLYQQEVAWCGRLINGSVLDLISKGLNHYTLCHIQLLLVCSSGPWPSRSLPIQGFILGCLCLTFTPLLLETNIP</sequence>
<evidence type="ECO:0000313" key="2">
    <source>
        <dbReference type="Proteomes" id="UP000198211"/>
    </source>
</evidence>
<evidence type="ECO:0000313" key="1">
    <source>
        <dbReference type="EMBL" id="OWZ09197.1"/>
    </source>
</evidence>
<dbReference type="Proteomes" id="UP000198211">
    <property type="component" value="Unassembled WGS sequence"/>
</dbReference>
<organism evidence="1 2">
    <name type="scientific">Phytophthora megakarya</name>
    <dbReference type="NCBI Taxonomy" id="4795"/>
    <lineage>
        <taxon>Eukaryota</taxon>
        <taxon>Sar</taxon>
        <taxon>Stramenopiles</taxon>
        <taxon>Oomycota</taxon>
        <taxon>Peronosporomycetes</taxon>
        <taxon>Peronosporales</taxon>
        <taxon>Peronosporaceae</taxon>
        <taxon>Phytophthora</taxon>
    </lineage>
</organism>
<keyword evidence="1" id="KW-0695">RNA-directed DNA polymerase</keyword>
<dbReference type="InterPro" id="IPR043128">
    <property type="entry name" value="Rev_trsase/Diguanyl_cyclase"/>
</dbReference>
<protein>
    <submittedName>
        <fullName evidence="1">RNA-directed DNA polymerase</fullName>
    </submittedName>
</protein>
<dbReference type="OrthoDB" id="126235at2759"/>
<comment type="caution">
    <text evidence="1">The sequence shown here is derived from an EMBL/GenBank/DDBJ whole genome shotgun (WGS) entry which is preliminary data.</text>
</comment>
<dbReference type="InterPro" id="IPR043502">
    <property type="entry name" value="DNA/RNA_pol_sf"/>
</dbReference>
<dbReference type="EMBL" id="NBNE01002878">
    <property type="protein sequence ID" value="OWZ09197.1"/>
    <property type="molecule type" value="Genomic_DNA"/>
</dbReference>
<dbReference type="Gene3D" id="3.30.70.270">
    <property type="match status" value="1"/>
</dbReference>
<gene>
    <name evidence="1" type="ORF">PHMEG_00018137</name>
</gene>
<dbReference type="GO" id="GO:0003964">
    <property type="term" value="F:RNA-directed DNA polymerase activity"/>
    <property type="evidence" value="ECO:0007669"/>
    <property type="project" value="UniProtKB-KW"/>
</dbReference>
<feature type="non-terminal residue" evidence="1">
    <location>
        <position position="194"/>
    </location>
</feature>
<keyword evidence="1" id="KW-0808">Transferase</keyword>
<dbReference type="SUPFAM" id="SSF56672">
    <property type="entry name" value="DNA/RNA polymerases"/>
    <property type="match status" value="1"/>
</dbReference>
<keyword evidence="1" id="KW-0548">Nucleotidyltransferase</keyword>
<accession>A0A225VWL7</accession>
<reference evidence="2" key="1">
    <citation type="submission" date="2017-03" db="EMBL/GenBank/DDBJ databases">
        <title>Phytopthora megakarya and P. palmivora, two closely related causual agents of cacao black pod achieved similar genome size and gene model numbers by different mechanisms.</title>
        <authorList>
            <person name="Ali S."/>
            <person name="Shao J."/>
            <person name="Larry D.J."/>
            <person name="Kronmiller B."/>
            <person name="Shen D."/>
            <person name="Strem M.D."/>
            <person name="Melnick R.L."/>
            <person name="Guiltinan M.J."/>
            <person name="Tyler B.M."/>
            <person name="Meinhardt L.W."/>
            <person name="Bailey B.A."/>
        </authorList>
    </citation>
    <scope>NUCLEOTIDE SEQUENCE [LARGE SCALE GENOMIC DNA]</scope>
    <source>
        <strain evidence="2">zdho120</strain>
    </source>
</reference>
<dbReference type="AlphaFoldDB" id="A0A225VWL7"/>
<proteinExistence type="predicted"/>
<name>A0A225VWL7_9STRA</name>
<keyword evidence="2" id="KW-1185">Reference proteome</keyword>